<dbReference type="Gene3D" id="3.30.420.10">
    <property type="entry name" value="Ribonuclease H-like superfamily/Ribonuclease H"/>
    <property type="match status" value="1"/>
</dbReference>
<dbReference type="EMBL" id="JARQWQ010000090">
    <property type="protein sequence ID" value="KAK2552157.1"/>
    <property type="molecule type" value="Genomic_DNA"/>
</dbReference>
<dbReference type="PANTHER" id="PTHR37984:SF15">
    <property type="entry name" value="INTEGRASE CATALYTIC DOMAIN-CONTAINING PROTEIN"/>
    <property type="match status" value="1"/>
</dbReference>
<evidence type="ECO:0000259" key="1">
    <source>
        <dbReference type="PROSITE" id="PS50994"/>
    </source>
</evidence>
<dbReference type="InterPro" id="IPR050951">
    <property type="entry name" value="Retrovirus_Pol_polyprotein"/>
</dbReference>
<protein>
    <submittedName>
        <fullName evidence="2">Gag-Pol polyprotein</fullName>
    </submittedName>
</protein>
<proteinExistence type="predicted"/>
<dbReference type="InterPro" id="IPR001584">
    <property type="entry name" value="Integrase_cat-core"/>
</dbReference>
<dbReference type="InterPro" id="IPR012337">
    <property type="entry name" value="RNaseH-like_sf"/>
</dbReference>
<dbReference type="GO" id="GO:0003676">
    <property type="term" value="F:nucleic acid binding"/>
    <property type="evidence" value="ECO:0007669"/>
    <property type="project" value="InterPro"/>
</dbReference>
<reference evidence="2" key="2">
    <citation type="journal article" date="2023" name="Science">
        <title>Genomic signatures of disease resistance in endangered staghorn corals.</title>
        <authorList>
            <person name="Vollmer S.V."/>
            <person name="Selwyn J.D."/>
            <person name="Despard B.A."/>
            <person name="Roesel C.L."/>
        </authorList>
    </citation>
    <scope>NUCLEOTIDE SEQUENCE</scope>
    <source>
        <strain evidence="2">K2</strain>
    </source>
</reference>
<keyword evidence="3" id="KW-1185">Reference proteome</keyword>
<reference evidence="2" key="1">
    <citation type="journal article" date="2023" name="G3 (Bethesda)">
        <title>Whole genome assembly and annotation of the endangered Caribbean coral Acropora cervicornis.</title>
        <authorList>
            <person name="Selwyn J.D."/>
            <person name="Vollmer S.V."/>
        </authorList>
    </citation>
    <scope>NUCLEOTIDE SEQUENCE</scope>
    <source>
        <strain evidence="2">K2</strain>
    </source>
</reference>
<dbReference type="FunFam" id="3.30.420.10:FF:000032">
    <property type="entry name" value="Retrovirus-related Pol polyprotein from transposon 297-like Protein"/>
    <property type="match status" value="1"/>
</dbReference>
<evidence type="ECO:0000313" key="2">
    <source>
        <dbReference type="EMBL" id="KAK2552157.1"/>
    </source>
</evidence>
<dbReference type="PROSITE" id="PS50994">
    <property type="entry name" value="INTEGRASE"/>
    <property type="match status" value="1"/>
</dbReference>
<dbReference type="AlphaFoldDB" id="A0AAD9PZR6"/>
<dbReference type="PANTHER" id="PTHR37984">
    <property type="entry name" value="PROTEIN CBG26694"/>
    <property type="match status" value="1"/>
</dbReference>
<gene>
    <name evidence="2" type="ORF">P5673_026914</name>
</gene>
<sequence length="151" mass="17364">MPNPRIRPPMGSLLATKPLEILAIDFTVLEPGTDGRENVLVMTDVFTKFTCAVPTRDQKATSTAKVLAKEWFFKYGIPLRIHSDQGRNFESEVIAELCRLYGIKKTRTTPYHPQGNAQCERFDRTMHDLLRTLPPAKKRKWPEYLPELLHV</sequence>
<dbReference type="GO" id="GO:0015074">
    <property type="term" value="P:DNA integration"/>
    <property type="evidence" value="ECO:0007669"/>
    <property type="project" value="InterPro"/>
</dbReference>
<comment type="caution">
    <text evidence="2">The sequence shown here is derived from an EMBL/GenBank/DDBJ whole genome shotgun (WGS) entry which is preliminary data.</text>
</comment>
<evidence type="ECO:0000313" key="3">
    <source>
        <dbReference type="Proteomes" id="UP001249851"/>
    </source>
</evidence>
<dbReference type="InterPro" id="IPR036397">
    <property type="entry name" value="RNaseH_sf"/>
</dbReference>
<dbReference type="SUPFAM" id="SSF53098">
    <property type="entry name" value="Ribonuclease H-like"/>
    <property type="match status" value="1"/>
</dbReference>
<dbReference type="Proteomes" id="UP001249851">
    <property type="component" value="Unassembled WGS sequence"/>
</dbReference>
<accession>A0AAD9PZR6</accession>
<dbReference type="Pfam" id="PF00665">
    <property type="entry name" value="rve"/>
    <property type="match status" value="1"/>
</dbReference>
<name>A0AAD9PZR6_ACRCE</name>
<feature type="domain" description="Integrase catalytic" evidence="1">
    <location>
        <begin position="14"/>
        <end position="151"/>
    </location>
</feature>
<organism evidence="2 3">
    <name type="scientific">Acropora cervicornis</name>
    <name type="common">Staghorn coral</name>
    <dbReference type="NCBI Taxonomy" id="6130"/>
    <lineage>
        <taxon>Eukaryota</taxon>
        <taxon>Metazoa</taxon>
        <taxon>Cnidaria</taxon>
        <taxon>Anthozoa</taxon>
        <taxon>Hexacorallia</taxon>
        <taxon>Scleractinia</taxon>
        <taxon>Astrocoeniina</taxon>
        <taxon>Acroporidae</taxon>
        <taxon>Acropora</taxon>
    </lineage>
</organism>